<dbReference type="PANTHER" id="PTHR32077">
    <property type="entry name" value="FASCICLIN-LIKE ARABINOGALACTAN PROTEIN"/>
    <property type="match status" value="1"/>
</dbReference>
<keyword evidence="4" id="KW-0732">Signal</keyword>
<proteinExistence type="predicted"/>
<evidence type="ECO:0000256" key="5">
    <source>
        <dbReference type="ARBA" id="ARBA00023136"/>
    </source>
</evidence>
<dbReference type="InterPro" id="IPR045003">
    <property type="entry name" value="FLA_A"/>
</dbReference>
<organism evidence="6 7">
    <name type="scientific">Nicotiana attenuata</name>
    <name type="common">Coyote tobacco</name>
    <dbReference type="NCBI Taxonomy" id="49451"/>
    <lineage>
        <taxon>Eukaryota</taxon>
        <taxon>Viridiplantae</taxon>
        <taxon>Streptophyta</taxon>
        <taxon>Embryophyta</taxon>
        <taxon>Tracheophyta</taxon>
        <taxon>Spermatophyta</taxon>
        <taxon>Magnoliopsida</taxon>
        <taxon>eudicotyledons</taxon>
        <taxon>Gunneridae</taxon>
        <taxon>Pentapetalae</taxon>
        <taxon>asterids</taxon>
        <taxon>lamiids</taxon>
        <taxon>Solanales</taxon>
        <taxon>Solanaceae</taxon>
        <taxon>Nicotianoideae</taxon>
        <taxon>Nicotianeae</taxon>
        <taxon>Nicotiana</taxon>
    </lineage>
</organism>
<protein>
    <submittedName>
        <fullName evidence="6">Fasciclin-like arabinogalactan protein 1</fullName>
    </submittedName>
</protein>
<dbReference type="STRING" id="49451.A0A314KTI4"/>
<dbReference type="PANTHER" id="PTHR32077:SF86">
    <property type="entry name" value="FAS1 DOMAIN-CONTAINING PROTEIN SELMODRAFT_448915"/>
    <property type="match status" value="1"/>
</dbReference>
<evidence type="ECO:0000313" key="7">
    <source>
        <dbReference type="Proteomes" id="UP000187609"/>
    </source>
</evidence>
<evidence type="ECO:0000256" key="1">
    <source>
        <dbReference type="ARBA" id="ARBA00004609"/>
    </source>
</evidence>
<evidence type="ECO:0000256" key="4">
    <source>
        <dbReference type="ARBA" id="ARBA00022729"/>
    </source>
</evidence>
<keyword evidence="2" id="KW-1003">Cell membrane</keyword>
<dbReference type="GO" id="GO:0009834">
    <property type="term" value="P:plant-type secondary cell wall biogenesis"/>
    <property type="evidence" value="ECO:0007669"/>
    <property type="project" value="TreeGrafter"/>
</dbReference>
<keyword evidence="3" id="KW-0449">Lipoprotein</keyword>
<keyword evidence="3" id="KW-0325">Glycoprotein</keyword>
<dbReference type="EMBL" id="MJEQ01001022">
    <property type="protein sequence ID" value="OIT32620.1"/>
    <property type="molecule type" value="Genomic_DNA"/>
</dbReference>
<reference evidence="6" key="1">
    <citation type="submission" date="2016-11" db="EMBL/GenBank/DDBJ databases">
        <title>The genome of Nicotiana attenuata.</title>
        <authorList>
            <person name="Xu S."/>
            <person name="Brockmoeller T."/>
            <person name="Gaquerel E."/>
            <person name="Navarro A."/>
            <person name="Kuhl H."/>
            <person name="Gase K."/>
            <person name="Ling Z."/>
            <person name="Zhou W."/>
            <person name="Kreitzer C."/>
            <person name="Stanke M."/>
            <person name="Tang H."/>
            <person name="Lyons E."/>
            <person name="Pandey P."/>
            <person name="Pandey S.P."/>
            <person name="Timmermann B."/>
            <person name="Baldwin I.T."/>
        </authorList>
    </citation>
    <scope>NUCLEOTIDE SEQUENCE [LARGE SCALE GENOMIC DNA]</scope>
    <source>
        <strain evidence="6">UT</strain>
    </source>
</reference>
<dbReference type="SUPFAM" id="SSF82153">
    <property type="entry name" value="FAS1 domain"/>
    <property type="match status" value="1"/>
</dbReference>
<keyword evidence="7" id="KW-1185">Reference proteome</keyword>
<keyword evidence="3" id="KW-0336">GPI-anchor</keyword>
<evidence type="ECO:0000256" key="3">
    <source>
        <dbReference type="ARBA" id="ARBA00022622"/>
    </source>
</evidence>
<dbReference type="AlphaFoldDB" id="A0A314KTI4"/>
<accession>A0A314KTI4</accession>
<comment type="caution">
    <text evidence="6">The sequence shown here is derived from an EMBL/GenBank/DDBJ whole genome shotgun (WGS) entry which is preliminary data.</text>
</comment>
<dbReference type="Proteomes" id="UP000187609">
    <property type="component" value="Unassembled WGS sequence"/>
</dbReference>
<comment type="subcellular location">
    <subcellularLocation>
        <location evidence="1">Cell membrane</location>
        <topology evidence="1">Lipid-anchor</topology>
        <topology evidence="1">GPI-anchor</topology>
    </subcellularLocation>
</comment>
<dbReference type="GO" id="GO:0005886">
    <property type="term" value="C:plasma membrane"/>
    <property type="evidence" value="ECO:0007669"/>
    <property type="project" value="UniProtKB-SubCell"/>
</dbReference>
<dbReference type="Gramene" id="OIT32620">
    <property type="protein sequence ID" value="OIT32620"/>
    <property type="gene ID" value="A4A49_08590"/>
</dbReference>
<evidence type="ECO:0000256" key="2">
    <source>
        <dbReference type="ARBA" id="ARBA00022475"/>
    </source>
</evidence>
<evidence type="ECO:0000313" key="6">
    <source>
        <dbReference type="EMBL" id="OIT32620.1"/>
    </source>
</evidence>
<dbReference type="GO" id="GO:0098552">
    <property type="term" value="C:side of membrane"/>
    <property type="evidence" value="ECO:0007669"/>
    <property type="project" value="UniProtKB-KW"/>
</dbReference>
<keyword evidence="5" id="KW-0472">Membrane</keyword>
<gene>
    <name evidence="6" type="primary">FLA1_2</name>
    <name evidence="6" type="ORF">A4A49_08590</name>
</gene>
<dbReference type="InterPro" id="IPR036378">
    <property type="entry name" value="FAS1_dom_sf"/>
</dbReference>
<name>A0A314KTI4_NICAT</name>
<sequence>MDSLKSNNGIMNTLATDGSKRYDFVVQNDGNVVTLKMKIVTAKITETLIDEKSLAIFTINKVLMPKELFKTALVDTSEPALAPKAEPVTIDMCQRLNRRLMLPRQGRP</sequence>